<dbReference type="NCBIfam" id="TIGR01352">
    <property type="entry name" value="tonB_Cterm"/>
    <property type="match status" value="1"/>
</dbReference>
<accession>A0A3S2Y628</accession>
<gene>
    <name evidence="13" type="ORF">EOD41_03220</name>
</gene>
<dbReference type="PANTHER" id="PTHR33446:SF2">
    <property type="entry name" value="PROTEIN TONB"/>
    <property type="match status" value="1"/>
</dbReference>
<sequence>MLITKLDLYKGEWLDLVFTNRNKSYGAYELRQSYGKTMTKAMGIAFAFVAASILAFTINKKPVVIEKPLVDKDIETVVDLSHAPKVEKPVEPAKSEIPKTPPPAKAEAAKTTAIPTKVTSDPVPDEPPTKTEIETSAVGPTKSEGVNTPGNAPEGTPDGSDKGGGTVSGTEDTGIHDTFETMEKMPMPVGGQQAWTKFLQRNLRFPSEAQEQGVNGRVFISFIIEKDGKLSDITVLRGGEHGFGEEALRVLKKAAAWTPGIQNGRPVRVKYVIPINFQMPE</sequence>
<dbReference type="EMBL" id="SACK01000001">
    <property type="protein sequence ID" value="RVU02961.1"/>
    <property type="molecule type" value="Genomic_DNA"/>
</dbReference>
<evidence type="ECO:0000256" key="8">
    <source>
        <dbReference type="ARBA" id="ARBA00022989"/>
    </source>
</evidence>
<keyword evidence="14" id="KW-1185">Reference proteome</keyword>
<dbReference type="GO" id="GO:0031992">
    <property type="term" value="F:energy transducer activity"/>
    <property type="evidence" value="ECO:0007669"/>
    <property type="project" value="TreeGrafter"/>
</dbReference>
<evidence type="ECO:0000256" key="1">
    <source>
        <dbReference type="ARBA" id="ARBA00004383"/>
    </source>
</evidence>
<feature type="compositionally biased region" description="Low complexity" evidence="10">
    <location>
        <begin position="105"/>
        <end position="117"/>
    </location>
</feature>
<evidence type="ECO:0000256" key="2">
    <source>
        <dbReference type="ARBA" id="ARBA00006555"/>
    </source>
</evidence>
<evidence type="ECO:0000259" key="12">
    <source>
        <dbReference type="PROSITE" id="PS52015"/>
    </source>
</evidence>
<dbReference type="InterPro" id="IPR037682">
    <property type="entry name" value="TonB_C"/>
</dbReference>
<dbReference type="GO" id="GO:0098797">
    <property type="term" value="C:plasma membrane protein complex"/>
    <property type="evidence" value="ECO:0007669"/>
    <property type="project" value="TreeGrafter"/>
</dbReference>
<feature type="transmembrane region" description="Helical" evidence="11">
    <location>
        <begin position="41"/>
        <end position="58"/>
    </location>
</feature>
<keyword evidence="9 11" id="KW-0472">Membrane</keyword>
<dbReference type="GO" id="GO:0015031">
    <property type="term" value="P:protein transport"/>
    <property type="evidence" value="ECO:0007669"/>
    <property type="project" value="UniProtKB-KW"/>
</dbReference>
<dbReference type="InterPro" id="IPR051045">
    <property type="entry name" value="TonB-dependent_transducer"/>
</dbReference>
<dbReference type="Gene3D" id="3.30.1150.10">
    <property type="match status" value="1"/>
</dbReference>
<keyword evidence="3" id="KW-0813">Transport</keyword>
<dbReference type="PANTHER" id="PTHR33446">
    <property type="entry name" value="PROTEIN TONB-RELATED"/>
    <property type="match status" value="1"/>
</dbReference>
<dbReference type="SUPFAM" id="SSF74653">
    <property type="entry name" value="TolA/TonB C-terminal domain"/>
    <property type="match status" value="1"/>
</dbReference>
<evidence type="ECO:0000313" key="13">
    <source>
        <dbReference type="EMBL" id="RVU02961.1"/>
    </source>
</evidence>
<reference evidence="13 14" key="1">
    <citation type="submission" date="2019-01" db="EMBL/GenBank/DDBJ databases">
        <authorList>
            <person name="Chen W.-M."/>
        </authorList>
    </citation>
    <scope>NUCLEOTIDE SEQUENCE [LARGE SCALE GENOMIC DNA]</scope>
    <source>
        <strain evidence="13 14">YBJ-36</strain>
    </source>
</reference>
<keyword evidence="8 11" id="KW-1133">Transmembrane helix</keyword>
<feature type="compositionally biased region" description="Basic and acidic residues" evidence="10">
    <location>
        <begin position="87"/>
        <end position="97"/>
    </location>
</feature>
<evidence type="ECO:0000256" key="10">
    <source>
        <dbReference type="SAM" id="MobiDB-lite"/>
    </source>
</evidence>
<evidence type="ECO:0000256" key="5">
    <source>
        <dbReference type="ARBA" id="ARBA00022519"/>
    </source>
</evidence>
<name>A0A3S2Y628_9SPHI</name>
<evidence type="ECO:0000256" key="7">
    <source>
        <dbReference type="ARBA" id="ARBA00022927"/>
    </source>
</evidence>
<evidence type="ECO:0000256" key="9">
    <source>
        <dbReference type="ARBA" id="ARBA00023136"/>
    </source>
</evidence>
<dbReference type="RefSeq" id="WP_127703325.1">
    <property type="nucleotide sequence ID" value="NZ_SACK01000001.1"/>
</dbReference>
<dbReference type="OrthoDB" id="649093at2"/>
<evidence type="ECO:0000256" key="3">
    <source>
        <dbReference type="ARBA" id="ARBA00022448"/>
    </source>
</evidence>
<dbReference type="Proteomes" id="UP000282759">
    <property type="component" value="Unassembled WGS sequence"/>
</dbReference>
<evidence type="ECO:0000313" key="14">
    <source>
        <dbReference type="Proteomes" id="UP000282759"/>
    </source>
</evidence>
<keyword evidence="7" id="KW-0653">Protein transport</keyword>
<evidence type="ECO:0000256" key="6">
    <source>
        <dbReference type="ARBA" id="ARBA00022692"/>
    </source>
</evidence>
<keyword evidence="6 11" id="KW-0812">Transmembrane</keyword>
<evidence type="ECO:0000256" key="11">
    <source>
        <dbReference type="SAM" id="Phobius"/>
    </source>
</evidence>
<dbReference type="AlphaFoldDB" id="A0A3S2Y628"/>
<dbReference type="PROSITE" id="PS52015">
    <property type="entry name" value="TONB_CTD"/>
    <property type="match status" value="1"/>
</dbReference>
<keyword evidence="4" id="KW-1003">Cell membrane</keyword>
<keyword evidence="5" id="KW-0997">Cell inner membrane</keyword>
<dbReference type="Pfam" id="PF03544">
    <property type="entry name" value="TonB_C"/>
    <property type="match status" value="1"/>
</dbReference>
<feature type="region of interest" description="Disordered" evidence="10">
    <location>
        <begin position="87"/>
        <end position="174"/>
    </location>
</feature>
<dbReference type="InterPro" id="IPR006260">
    <property type="entry name" value="TonB/TolA_C"/>
</dbReference>
<evidence type="ECO:0000256" key="4">
    <source>
        <dbReference type="ARBA" id="ARBA00022475"/>
    </source>
</evidence>
<comment type="caution">
    <text evidence="13">The sequence shown here is derived from an EMBL/GenBank/DDBJ whole genome shotgun (WGS) entry which is preliminary data.</text>
</comment>
<comment type="subcellular location">
    <subcellularLocation>
        <location evidence="1">Cell inner membrane</location>
        <topology evidence="1">Single-pass membrane protein</topology>
        <orientation evidence="1">Periplasmic side</orientation>
    </subcellularLocation>
</comment>
<dbReference type="GO" id="GO:0055085">
    <property type="term" value="P:transmembrane transport"/>
    <property type="evidence" value="ECO:0007669"/>
    <property type="project" value="InterPro"/>
</dbReference>
<proteinExistence type="inferred from homology"/>
<comment type="similarity">
    <text evidence="2">Belongs to the TonB family.</text>
</comment>
<organism evidence="13 14">
    <name type="scientific">Mucilaginibacter limnophilus</name>
    <dbReference type="NCBI Taxonomy" id="1932778"/>
    <lineage>
        <taxon>Bacteria</taxon>
        <taxon>Pseudomonadati</taxon>
        <taxon>Bacteroidota</taxon>
        <taxon>Sphingobacteriia</taxon>
        <taxon>Sphingobacteriales</taxon>
        <taxon>Sphingobacteriaceae</taxon>
        <taxon>Mucilaginibacter</taxon>
    </lineage>
</organism>
<feature type="domain" description="TonB C-terminal" evidence="12">
    <location>
        <begin position="190"/>
        <end position="281"/>
    </location>
</feature>
<protein>
    <submittedName>
        <fullName evidence="13">Energy transducer TonB</fullName>
    </submittedName>
</protein>